<evidence type="ECO:0000256" key="2">
    <source>
        <dbReference type="SAM" id="MobiDB-lite"/>
    </source>
</evidence>
<dbReference type="AlphaFoldDB" id="A0A427YHR3"/>
<protein>
    <submittedName>
        <fullName evidence="3">Uncharacterized protein</fullName>
    </submittedName>
</protein>
<feature type="coiled-coil region" evidence="1">
    <location>
        <begin position="393"/>
        <end position="423"/>
    </location>
</feature>
<keyword evidence="4" id="KW-1185">Reference proteome</keyword>
<feature type="region of interest" description="Disordered" evidence="2">
    <location>
        <begin position="502"/>
        <end position="558"/>
    </location>
</feature>
<dbReference type="EMBL" id="RSCD01000010">
    <property type="protein sequence ID" value="RSH90534.1"/>
    <property type="molecule type" value="Genomic_DNA"/>
</dbReference>
<proteinExistence type="predicted"/>
<dbReference type="STRING" id="1890683.A0A427YHR3"/>
<accession>A0A427YHR3</accession>
<dbReference type="Proteomes" id="UP000279259">
    <property type="component" value="Unassembled WGS sequence"/>
</dbReference>
<feature type="compositionally biased region" description="Low complexity" evidence="2">
    <location>
        <begin position="123"/>
        <end position="139"/>
    </location>
</feature>
<feature type="compositionally biased region" description="Low complexity" evidence="2">
    <location>
        <begin position="206"/>
        <end position="254"/>
    </location>
</feature>
<comment type="caution">
    <text evidence="3">The sequence shown here is derived from an EMBL/GenBank/DDBJ whole genome shotgun (WGS) entry which is preliminary data.</text>
</comment>
<feature type="compositionally biased region" description="Pro residues" evidence="2">
    <location>
        <begin position="195"/>
        <end position="205"/>
    </location>
</feature>
<evidence type="ECO:0000313" key="3">
    <source>
        <dbReference type="EMBL" id="RSH90534.1"/>
    </source>
</evidence>
<feature type="compositionally biased region" description="Pro residues" evidence="2">
    <location>
        <begin position="547"/>
        <end position="558"/>
    </location>
</feature>
<feature type="region of interest" description="Disordered" evidence="2">
    <location>
        <begin position="123"/>
        <end position="143"/>
    </location>
</feature>
<evidence type="ECO:0000256" key="1">
    <source>
        <dbReference type="SAM" id="Coils"/>
    </source>
</evidence>
<feature type="compositionally biased region" description="Basic and acidic residues" evidence="2">
    <location>
        <begin position="502"/>
        <end position="531"/>
    </location>
</feature>
<feature type="region of interest" description="Disordered" evidence="2">
    <location>
        <begin position="452"/>
        <end position="478"/>
    </location>
</feature>
<dbReference type="OrthoDB" id="3197614at2759"/>
<feature type="compositionally biased region" description="Polar residues" evidence="2">
    <location>
        <begin position="363"/>
        <end position="375"/>
    </location>
</feature>
<feature type="compositionally biased region" description="Basic and acidic residues" evidence="2">
    <location>
        <begin position="315"/>
        <end position="344"/>
    </location>
</feature>
<gene>
    <name evidence="3" type="ORF">EHS25_001139</name>
</gene>
<evidence type="ECO:0000313" key="4">
    <source>
        <dbReference type="Proteomes" id="UP000279259"/>
    </source>
</evidence>
<keyword evidence="1" id="KW-0175">Coiled coil</keyword>
<feature type="region of interest" description="Disordered" evidence="2">
    <location>
        <begin position="305"/>
        <end position="376"/>
    </location>
</feature>
<organism evidence="3 4">
    <name type="scientific">Saitozyma podzolica</name>
    <dbReference type="NCBI Taxonomy" id="1890683"/>
    <lineage>
        <taxon>Eukaryota</taxon>
        <taxon>Fungi</taxon>
        <taxon>Dikarya</taxon>
        <taxon>Basidiomycota</taxon>
        <taxon>Agaricomycotina</taxon>
        <taxon>Tremellomycetes</taxon>
        <taxon>Tremellales</taxon>
        <taxon>Trimorphomycetaceae</taxon>
        <taxon>Saitozyma</taxon>
    </lineage>
</organism>
<name>A0A427YHR3_9TREE</name>
<feature type="region of interest" description="Disordered" evidence="2">
    <location>
        <begin position="179"/>
        <end position="254"/>
    </location>
</feature>
<sequence length="558" mass="59871">MSEENPLHRAHALSAQASLLVRPTDTPPQVLRQALGAYREAADLFEASATAAGRSPDDAAQRTLQLLTTQHRKLVRDLERRIASTPANAANNNVVGLGNPSMLGTAAAAARPDVASIRRASEPVVPGSAGSAGVAGNGNEPVQARRTESTMLSLGGVGRGWINGATGIASRLTPSGTIPIPPFALRPPSFSPSDPTVPPPLPLSNPNPYASPSSNPNPNSTPSKPAGSAHLPSAPPSVSLSPLASSSSSSDPAESYVNFGAVPDTLDPFSRFWGMLENMLDDISNPVAFASAPVSIPLSSVDEVLQRARGKTRKKEKDRDREKDKDKEKDKSSKRDEGRDREPSPSESYYVINKSKIPEELQETQTQTKRNTSPVGKTAEELLMENESLKSSLDALATHAEALVKQNKELRQQAEEREKMMRSVVVGVRREARKAKQGQDLIRSQLVASTSPFKPLDGGHPAVATTPTPIPTQLDDPGIVTGLKKRIRELEKEVESLKVDNEKQRAHVQKYRDRFDKIKTTSRAKRAEKEASATASIGSSGVDVGKPTPPRPLKSPEH</sequence>
<reference evidence="3 4" key="1">
    <citation type="submission" date="2018-11" db="EMBL/GenBank/DDBJ databases">
        <title>Genome sequence of Saitozyma podzolica DSM 27192.</title>
        <authorList>
            <person name="Aliyu H."/>
            <person name="Gorte O."/>
            <person name="Ochsenreither K."/>
        </authorList>
    </citation>
    <scope>NUCLEOTIDE SEQUENCE [LARGE SCALE GENOMIC DNA]</scope>
    <source>
        <strain evidence="3 4">DSM 27192</strain>
    </source>
</reference>
<dbReference type="PANTHER" id="PTHR40130">
    <property type="entry name" value="EXPRESSED PROTEIN"/>
    <property type="match status" value="1"/>
</dbReference>
<dbReference type="PANTHER" id="PTHR40130:SF1">
    <property type="entry name" value="SPINDLE POLE BODY-ASSOCIATED PROTEIN CUT12 DOMAIN-CONTAINING PROTEIN"/>
    <property type="match status" value="1"/>
</dbReference>